<keyword evidence="3" id="KW-1185">Reference proteome</keyword>
<evidence type="ECO:0000313" key="3">
    <source>
        <dbReference type="Proteomes" id="UP001501822"/>
    </source>
</evidence>
<protein>
    <submittedName>
        <fullName evidence="2">Uncharacterized protein</fullName>
    </submittedName>
</protein>
<sequence>MQFFTAVVALIACTGVFAAPAPTEATKTTLEPRQFGGWGPAGAVAQAANIATLGAFGGGFGGPFGWGGW</sequence>
<feature type="signal peptide" evidence="1">
    <location>
        <begin position="1"/>
        <end position="18"/>
    </location>
</feature>
<proteinExistence type="predicted"/>
<organism evidence="2 3">
    <name type="scientific">Actinoallomurus spadix</name>
    <dbReference type="NCBI Taxonomy" id="79912"/>
    <lineage>
        <taxon>Bacteria</taxon>
        <taxon>Bacillati</taxon>
        <taxon>Actinomycetota</taxon>
        <taxon>Actinomycetes</taxon>
        <taxon>Streptosporangiales</taxon>
        <taxon>Thermomonosporaceae</taxon>
        <taxon>Actinoallomurus</taxon>
    </lineage>
</organism>
<keyword evidence="1" id="KW-0732">Signal</keyword>
<comment type="caution">
    <text evidence="2">The sequence shown here is derived from an EMBL/GenBank/DDBJ whole genome shotgun (WGS) entry which is preliminary data.</text>
</comment>
<reference evidence="3" key="1">
    <citation type="journal article" date="2019" name="Int. J. Syst. Evol. Microbiol.">
        <title>The Global Catalogue of Microorganisms (GCM) 10K type strain sequencing project: providing services to taxonomists for standard genome sequencing and annotation.</title>
        <authorList>
            <consortium name="The Broad Institute Genomics Platform"/>
            <consortium name="The Broad Institute Genome Sequencing Center for Infectious Disease"/>
            <person name="Wu L."/>
            <person name="Ma J."/>
        </authorList>
    </citation>
    <scope>NUCLEOTIDE SEQUENCE [LARGE SCALE GENOMIC DNA]</scope>
    <source>
        <strain evidence="3">JCM 3146</strain>
    </source>
</reference>
<name>A0ABP3H8Y2_9ACTN</name>
<evidence type="ECO:0000256" key="1">
    <source>
        <dbReference type="SAM" id="SignalP"/>
    </source>
</evidence>
<dbReference type="Proteomes" id="UP001501822">
    <property type="component" value="Unassembled WGS sequence"/>
</dbReference>
<gene>
    <name evidence="2" type="ORF">GCM10010151_61910</name>
</gene>
<feature type="chain" id="PRO_5047520410" evidence="1">
    <location>
        <begin position="19"/>
        <end position="69"/>
    </location>
</feature>
<dbReference type="EMBL" id="BAAABM010000059">
    <property type="protein sequence ID" value="GAA0363485.1"/>
    <property type="molecule type" value="Genomic_DNA"/>
</dbReference>
<evidence type="ECO:0000313" key="2">
    <source>
        <dbReference type="EMBL" id="GAA0363485.1"/>
    </source>
</evidence>
<accession>A0ABP3H8Y2</accession>